<dbReference type="InterPro" id="IPR050708">
    <property type="entry name" value="T6SS_VgrG/RHS"/>
</dbReference>
<feature type="domain" description="Teneurin-like YD-shell" evidence="3">
    <location>
        <begin position="78"/>
        <end position="208"/>
    </location>
</feature>
<dbReference type="Pfam" id="PF25023">
    <property type="entry name" value="TEN_YD-shell"/>
    <property type="match status" value="1"/>
</dbReference>
<feature type="compositionally biased region" description="Polar residues" evidence="2">
    <location>
        <begin position="40"/>
        <end position="68"/>
    </location>
</feature>
<evidence type="ECO:0000259" key="3">
    <source>
        <dbReference type="Pfam" id="PF25023"/>
    </source>
</evidence>
<comment type="caution">
    <text evidence="4">The sequence shown here is derived from an EMBL/GenBank/DDBJ whole genome shotgun (WGS) entry which is preliminary data.</text>
</comment>
<dbReference type="InterPro" id="IPR056823">
    <property type="entry name" value="TEN-like_YD-shell"/>
</dbReference>
<sequence>MVYQFPEVLWQAAQPSGPFAGDLVGLAGAACTTPAGPSTGPGSSTYDHDASGNQVTTAKDGTITSRTQWDPNAPLPILATEYDSAWTVKQSYRYDPLGQPAATKTGSGSLFYYHHDTQGSPVDVTGSTGTLHQRWAYDPFGTRVLNTTTSGAPTSTPSYTGARYETTTGNLDLHARQYNTTTGRFNRPDPITPSVGSPYVSAYAYADNQPTYLTDPSGLTPGNPDDERVDSVGEALSIFGNAFVDVFKSPFVFLGDVHDAFTGENGGAGAFVDKYLPVRPAYRLYRAEYMFRQQGCDALADLYSEAADELTQQIVLTGISGLSGWRRTAVNPNGVAAENAANAVTRLLYGARAGEGLPGFSGIAISRRPTVTELENLTVKHGVEFAVIYKLGPGPKGTGGQYFLYSGIHNRVEVPVDGNSILVYHTHPRGSVSPSEQDKRLLALFEAAGSPMRSSQIVPVGRDGLVTTFTKDGISQWSQLR</sequence>
<dbReference type="NCBIfam" id="TIGR03696">
    <property type="entry name" value="Rhs_assc_core"/>
    <property type="match status" value="1"/>
</dbReference>
<name>A0ABV3KLW9_STRGS</name>
<proteinExistence type="predicted"/>
<dbReference type="EMBL" id="JBFAUJ010000003">
    <property type="protein sequence ID" value="MEV8459707.1"/>
    <property type="molecule type" value="Genomic_DNA"/>
</dbReference>
<gene>
    <name evidence="4" type="ORF">AB0470_09210</name>
</gene>
<evidence type="ECO:0000313" key="5">
    <source>
        <dbReference type="Proteomes" id="UP001553148"/>
    </source>
</evidence>
<accession>A0ABV3KLW9</accession>
<organism evidence="4 5">
    <name type="scientific">Streptomyces griseosporeus</name>
    <dbReference type="NCBI Taxonomy" id="1910"/>
    <lineage>
        <taxon>Bacteria</taxon>
        <taxon>Bacillati</taxon>
        <taxon>Actinomycetota</taxon>
        <taxon>Actinomycetes</taxon>
        <taxon>Kitasatosporales</taxon>
        <taxon>Streptomycetaceae</taxon>
        <taxon>Streptomyces</taxon>
    </lineage>
</organism>
<keyword evidence="1" id="KW-0677">Repeat</keyword>
<dbReference type="Proteomes" id="UP001553148">
    <property type="component" value="Unassembled WGS sequence"/>
</dbReference>
<keyword evidence="5" id="KW-1185">Reference proteome</keyword>
<feature type="region of interest" description="Disordered" evidence="2">
    <location>
        <begin position="35"/>
        <end position="68"/>
    </location>
</feature>
<protein>
    <submittedName>
        <fullName evidence="4">RHS repeat-associated core domain-containing protein</fullName>
    </submittedName>
</protein>
<dbReference type="RefSeq" id="WP_239513068.1">
    <property type="nucleotide sequence ID" value="NZ_JBFAUJ010000003.1"/>
</dbReference>
<dbReference type="PANTHER" id="PTHR32305">
    <property type="match status" value="1"/>
</dbReference>
<dbReference type="Gene3D" id="2.180.10.10">
    <property type="entry name" value="RHS repeat-associated core"/>
    <property type="match status" value="1"/>
</dbReference>
<dbReference type="PANTHER" id="PTHR32305:SF15">
    <property type="entry name" value="PROTEIN RHSA-RELATED"/>
    <property type="match status" value="1"/>
</dbReference>
<evidence type="ECO:0000313" key="4">
    <source>
        <dbReference type="EMBL" id="MEV8459707.1"/>
    </source>
</evidence>
<evidence type="ECO:0000256" key="2">
    <source>
        <dbReference type="SAM" id="MobiDB-lite"/>
    </source>
</evidence>
<dbReference type="InterPro" id="IPR022385">
    <property type="entry name" value="Rhs_assc_core"/>
</dbReference>
<evidence type="ECO:0000256" key="1">
    <source>
        <dbReference type="ARBA" id="ARBA00022737"/>
    </source>
</evidence>
<reference evidence="4 5" key="1">
    <citation type="submission" date="2024-06" db="EMBL/GenBank/DDBJ databases">
        <title>The Natural Products Discovery Center: Release of the First 8490 Sequenced Strains for Exploring Actinobacteria Biosynthetic Diversity.</title>
        <authorList>
            <person name="Kalkreuter E."/>
            <person name="Kautsar S.A."/>
            <person name="Yang D."/>
            <person name="Bader C.D."/>
            <person name="Teijaro C.N."/>
            <person name="Fluegel L."/>
            <person name="Davis C.M."/>
            <person name="Simpson J.R."/>
            <person name="Lauterbach L."/>
            <person name="Steele A.D."/>
            <person name="Gui C."/>
            <person name="Meng S."/>
            <person name="Li G."/>
            <person name="Viehrig K."/>
            <person name="Ye F."/>
            <person name="Su P."/>
            <person name="Kiefer A.F."/>
            <person name="Nichols A."/>
            <person name="Cepeda A.J."/>
            <person name="Yan W."/>
            <person name="Fan B."/>
            <person name="Jiang Y."/>
            <person name="Adhikari A."/>
            <person name="Zheng C.-J."/>
            <person name="Schuster L."/>
            <person name="Cowan T.M."/>
            <person name="Smanski M.J."/>
            <person name="Chevrette M.G."/>
            <person name="De Carvalho L.P.S."/>
            <person name="Shen B."/>
        </authorList>
    </citation>
    <scope>NUCLEOTIDE SEQUENCE [LARGE SCALE GENOMIC DNA]</scope>
    <source>
        <strain evidence="4 5">NPDC052360</strain>
    </source>
</reference>